<organism evidence="7 8">
    <name type="scientific">Chitinophaga agrisoli</name>
    <dbReference type="NCBI Taxonomy" id="2607653"/>
    <lineage>
        <taxon>Bacteria</taxon>
        <taxon>Pseudomonadati</taxon>
        <taxon>Bacteroidota</taxon>
        <taxon>Chitinophagia</taxon>
        <taxon>Chitinophagales</taxon>
        <taxon>Chitinophagaceae</taxon>
        <taxon>Chitinophaga</taxon>
    </lineage>
</organism>
<dbReference type="PANTHER" id="PTHR43133:SF46">
    <property type="entry name" value="RNA POLYMERASE SIGMA-70 FACTOR ECF SUBFAMILY"/>
    <property type="match status" value="1"/>
</dbReference>
<gene>
    <name evidence="7" type="ORF">F0L74_18115</name>
</gene>
<sequence length="183" mass="21395">MQLQSGDHVAFRELYAIYHQLLYGVACKYLKDTVLAEDAVHEVFVKLWVNRQQLDPAQGVRNFLFKCLKYHILNLIRDHKRALIKQYNLSYQAPAWHEEPESAVLFNDYKKVMEQAIEQLSPRKKDIFKLRTIEGLSNAQVATRLGISIHTVKLQFSQASQLLKHYLKIFNGTLLLIIIRIFL</sequence>
<dbReference type="SUPFAM" id="SSF88946">
    <property type="entry name" value="Sigma2 domain of RNA polymerase sigma factors"/>
    <property type="match status" value="1"/>
</dbReference>
<dbReference type="Pfam" id="PF04542">
    <property type="entry name" value="Sigma70_r2"/>
    <property type="match status" value="1"/>
</dbReference>
<dbReference type="AlphaFoldDB" id="A0A5B2VTZ2"/>
<dbReference type="NCBIfam" id="TIGR02937">
    <property type="entry name" value="sigma70-ECF"/>
    <property type="match status" value="1"/>
</dbReference>
<dbReference type="InterPro" id="IPR036388">
    <property type="entry name" value="WH-like_DNA-bd_sf"/>
</dbReference>
<evidence type="ECO:0000313" key="8">
    <source>
        <dbReference type="Proteomes" id="UP000324611"/>
    </source>
</evidence>
<dbReference type="InterPro" id="IPR039425">
    <property type="entry name" value="RNA_pol_sigma-70-like"/>
</dbReference>
<dbReference type="GO" id="GO:0006352">
    <property type="term" value="P:DNA-templated transcription initiation"/>
    <property type="evidence" value="ECO:0007669"/>
    <property type="project" value="InterPro"/>
</dbReference>
<keyword evidence="8" id="KW-1185">Reference proteome</keyword>
<dbReference type="Gene3D" id="1.10.10.10">
    <property type="entry name" value="Winged helix-like DNA-binding domain superfamily/Winged helix DNA-binding domain"/>
    <property type="match status" value="1"/>
</dbReference>
<dbReference type="RefSeq" id="WP_149839288.1">
    <property type="nucleotide sequence ID" value="NZ_VUOC01000003.1"/>
</dbReference>
<feature type="domain" description="RNA polymerase sigma factor 70 region 4 type 2" evidence="6">
    <location>
        <begin position="113"/>
        <end position="160"/>
    </location>
</feature>
<dbReference type="InterPro" id="IPR013249">
    <property type="entry name" value="RNA_pol_sigma70_r4_t2"/>
</dbReference>
<keyword evidence="4" id="KW-0804">Transcription</keyword>
<accession>A0A5B2VTZ2</accession>
<evidence type="ECO:0000256" key="4">
    <source>
        <dbReference type="ARBA" id="ARBA00023163"/>
    </source>
</evidence>
<dbReference type="InterPro" id="IPR014284">
    <property type="entry name" value="RNA_pol_sigma-70_dom"/>
</dbReference>
<reference evidence="7 8" key="2">
    <citation type="submission" date="2019-09" db="EMBL/GenBank/DDBJ databases">
        <authorList>
            <person name="Jin C."/>
        </authorList>
    </citation>
    <scope>NUCLEOTIDE SEQUENCE [LARGE SCALE GENOMIC DNA]</scope>
    <source>
        <strain evidence="7 8">BN140078</strain>
    </source>
</reference>
<reference evidence="7 8" key="1">
    <citation type="submission" date="2019-09" db="EMBL/GenBank/DDBJ databases">
        <title>Chitinophaga ginsengihumi sp. nov., isolated from soil of ginseng rhizosphere.</title>
        <authorList>
            <person name="Lee J."/>
        </authorList>
    </citation>
    <scope>NUCLEOTIDE SEQUENCE [LARGE SCALE GENOMIC DNA]</scope>
    <source>
        <strain evidence="7 8">BN140078</strain>
    </source>
</reference>
<protein>
    <submittedName>
        <fullName evidence="7">Sigma-70 family RNA polymerase sigma factor</fullName>
    </submittedName>
</protein>
<dbReference type="GO" id="GO:0003677">
    <property type="term" value="F:DNA binding"/>
    <property type="evidence" value="ECO:0007669"/>
    <property type="project" value="InterPro"/>
</dbReference>
<evidence type="ECO:0000259" key="5">
    <source>
        <dbReference type="Pfam" id="PF04542"/>
    </source>
</evidence>
<evidence type="ECO:0000259" key="6">
    <source>
        <dbReference type="Pfam" id="PF08281"/>
    </source>
</evidence>
<name>A0A5B2VTZ2_9BACT</name>
<keyword evidence="3" id="KW-0731">Sigma factor</keyword>
<dbReference type="InterPro" id="IPR013324">
    <property type="entry name" value="RNA_pol_sigma_r3/r4-like"/>
</dbReference>
<dbReference type="PANTHER" id="PTHR43133">
    <property type="entry name" value="RNA POLYMERASE ECF-TYPE SIGMA FACTO"/>
    <property type="match status" value="1"/>
</dbReference>
<dbReference type="Pfam" id="PF08281">
    <property type="entry name" value="Sigma70_r4_2"/>
    <property type="match status" value="1"/>
</dbReference>
<evidence type="ECO:0000313" key="7">
    <source>
        <dbReference type="EMBL" id="KAA2241782.1"/>
    </source>
</evidence>
<dbReference type="EMBL" id="VUOC01000003">
    <property type="protein sequence ID" value="KAA2241782.1"/>
    <property type="molecule type" value="Genomic_DNA"/>
</dbReference>
<dbReference type="Proteomes" id="UP000324611">
    <property type="component" value="Unassembled WGS sequence"/>
</dbReference>
<keyword evidence="2" id="KW-0805">Transcription regulation</keyword>
<dbReference type="InterPro" id="IPR013325">
    <property type="entry name" value="RNA_pol_sigma_r2"/>
</dbReference>
<dbReference type="CDD" id="cd06171">
    <property type="entry name" value="Sigma70_r4"/>
    <property type="match status" value="1"/>
</dbReference>
<evidence type="ECO:0000256" key="3">
    <source>
        <dbReference type="ARBA" id="ARBA00023082"/>
    </source>
</evidence>
<proteinExistence type="inferred from homology"/>
<evidence type="ECO:0000256" key="2">
    <source>
        <dbReference type="ARBA" id="ARBA00023015"/>
    </source>
</evidence>
<comment type="caution">
    <text evidence="7">The sequence shown here is derived from an EMBL/GenBank/DDBJ whole genome shotgun (WGS) entry which is preliminary data.</text>
</comment>
<evidence type="ECO:0000256" key="1">
    <source>
        <dbReference type="ARBA" id="ARBA00010641"/>
    </source>
</evidence>
<dbReference type="SUPFAM" id="SSF88659">
    <property type="entry name" value="Sigma3 and sigma4 domains of RNA polymerase sigma factors"/>
    <property type="match status" value="1"/>
</dbReference>
<dbReference type="Gene3D" id="1.10.1740.10">
    <property type="match status" value="1"/>
</dbReference>
<dbReference type="InterPro" id="IPR007627">
    <property type="entry name" value="RNA_pol_sigma70_r2"/>
</dbReference>
<comment type="similarity">
    <text evidence="1">Belongs to the sigma-70 factor family. ECF subfamily.</text>
</comment>
<dbReference type="GO" id="GO:0016987">
    <property type="term" value="F:sigma factor activity"/>
    <property type="evidence" value="ECO:0007669"/>
    <property type="project" value="UniProtKB-KW"/>
</dbReference>
<feature type="domain" description="RNA polymerase sigma-70 region 2" evidence="5">
    <location>
        <begin position="14"/>
        <end position="81"/>
    </location>
</feature>